<feature type="domain" description="J" evidence="35">
    <location>
        <begin position="1112"/>
        <end position="1187"/>
    </location>
</feature>
<evidence type="ECO:0000256" key="17">
    <source>
        <dbReference type="ARBA" id="ARBA00022912"/>
    </source>
</evidence>
<dbReference type="KEGG" id="btab:109034540"/>
<evidence type="ECO:0000256" key="6">
    <source>
        <dbReference type="ARBA" id="ARBA00012513"/>
    </source>
</evidence>
<evidence type="ECO:0000259" key="36">
    <source>
        <dbReference type="PROSITE" id="PS51181"/>
    </source>
</evidence>
<dbReference type="PROSITE" id="PS51182">
    <property type="entry name" value="C2_TENSIN"/>
    <property type="match status" value="1"/>
</dbReference>
<feature type="compositionally biased region" description="Basic and acidic residues" evidence="33">
    <location>
        <begin position="1034"/>
        <end position="1046"/>
    </location>
</feature>
<evidence type="ECO:0000259" key="34">
    <source>
        <dbReference type="PROSITE" id="PS50011"/>
    </source>
</evidence>
<sequence>MSDLFKSAFGYFSSNNSGQENDFVGQIVEIGNVKLRVKRLIAEGGFAFVFVAQALDTGKEYALKRLMAADEETCKKVIQEVNILKKLSGHPNLIQFMSVATIDKNSSGHGMTEFLLLTELCVGGSLVDVLSNLSSPLPPDIVCRIFWQICQAVHHMHSQSPPIIHRDLKIENLLLSSDGKLKLCDFGSATTQVFQPNDSWSAQQRAMLEDQIAQCTTPMYRAPEMVDTWNNGMIGPPSDIWALGCLLFTLCYMKHPFEDSAKLRILNANYTIPPGDAKYADFKPLIKGCLEVDPLKRLKISELLERVVAIAECRNVKLKEPLKLEGKRLDANGKLGTGMNTNPPSSPSRPSREPLPRPPPPVSRPPPPLSNQAPPSTNIPHSFPNAYPSNHPSVPSEGGSLFSSIRGGAGSFFKNLKDTSSKVVQSVHQSMARSGVDINYLTSRLAVMPYPAEGLELTTKSNHADDVRALLEAKHEMVHYCVYNVSGRVYPVNRLGRGRIIDCSWNATIKRSPPLHSLYNICQDMYTFLEKDPKNVCIVHCLDGKASSALLVSSFFIFLKLFSNPADALQMFAVKRMPPDLQPSEMRYLHYFNDVLKPSPFVPNPQPLKLVSLIMQPVPLFNKVRDGCRPYVEVYQEDERLYTSQTEYDKMTVFNITHGKKPLLQISMALNLTVIGDVTIVIYHARHVLGRVTGIKILQLQFHTGFTAGNTLIFNKSDLDELSEGEHYQSDRFSLTLNVERSSAVNAQFPTPWINHSSKNLNPALLFSSKVEEEEIRNSFVPKSVAPARPSPPARPAPPAHSETKVQEFEEKKAPKNSAEMDLLNLSQSNHSQQGGVDLLNISSDSRSHSSNRNDLVDVDSSLKNDLSSKVDLLNIGEDVSSTAAPMAHSNIDLLADFQSTPASQNSTANPDFFDPFSLSNNGACGPQPTPFVSQPAKDPQIDLFGDLGAGSGQGWGSATSMPRNISTPNLNADPFADLTNLGTKLGASPGNSPSHRPSSWNTQHIPTATPKLSPMNSPIHQAKSPCEPSYSRSHFESVNKPETKPPNKSGDIFGDLLGSQGYAFSSKKDAGPRTINEMRKEEMAKDMDPDKLKIIEWTEGKKNNIRALLCSMHSVLWEGARWQCDMAQLVSPADVKKQYRKACLCVHPDKQIGTPNENIAKLIFMELNNAWSEFENDKSQQSIFSK</sequence>
<evidence type="ECO:0000256" key="10">
    <source>
        <dbReference type="ARBA" id="ARBA00022553"/>
    </source>
</evidence>
<dbReference type="PROSITE" id="PS51181">
    <property type="entry name" value="PPASE_TENSIN"/>
    <property type="match status" value="1"/>
</dbReference>
<dbReference type="GO" id="GO:0048471">
    <property type="term" value="C:perinuclear region of cytoplasm"/>
    <property type="evidence" value="ECO:0007669"/>
    <property type="project" value="UniProtKB-SubCell"/>
</dbReference>
<dbReference type="SUPFAM" id="SSF49562">
    <property type="entry name" value="C2 domain (Calcium/lipid-binding domain, CaLB)"/>
    <property type="match status" value="1"/>
</dbReference>
<dbReference type="GO" id="GO:0004721">
    <property type="term" value="F:phosphoprotein phosphatase activity"/>
    <property type="evidence" value="ECO:0007669"/>
    <property type="project" value="UniProtKB-KW"/>
</dbReference>
<dbReference type="CDD" id="cd06257">
    <property type="entry name" value="DnaJ"/>
    <property type="match status" value="1"/>
</dbReference>
<evidence type="ECO:0000256" key="23">
    <source>
        <dbReference type="ARBA" id="ARBA00023306"/>
    </source>
</evidence>
<dbReference type="SUPFAM" id="SSF56112">
    <property type="entry name" value="Protein kinase-like (PK-like)"/>
    <property type="match status" value="1"/>
</dbReference>
<feature type="domain" description="Protein kinase" evidence="34">
    <location>
        <begin position="35"/>
        <end position="310"/>
    </location>
</feature>
<reference evidence="38" key="1">
    <citation type="submission" date="2021-12" db="EMBL/GenBank/DDBJ databases">
        <authorList>
            <person name="King R."/>
        </authorList>
    </citation>
    <scope>NUCLEOTIDE SEQUENCE</scope>
</reference>
<evidence type="ECO:0000256" key="3">
    <source>
        <dbReference type="ARBA" id="ARBA00004556"/>
    </source>
</evidence>
<dbReference type="GO" id="GO:0030136">
    <property type="term" value="C:clathrin-coated vesicle"/>
    <property type="evidence" value="ECO:0007669"/>
    <property type="project" value="UniProtKB-SubCell"/>
</dbReference>
<dbReference type="InterPro" id="IPR008271">
    <property type="entry name" value="Ser/Thr_kinase_AS"/>
</dbReference>
<evidence type="ECO:0000256" key="9">
    <source>
        <dbReference type="ARBA" id="ARBA00022527"/>
    </source>
</evidence>
<evidence type="ECO:0000256" key="29">
    <source>
        <dbReference type="ARBA" id="ARBA00068393"/>
    </source>
</evidence>
<dbReference type="FunFam" id="1.10.510.10:FF:000228">
    <property type="entry name" value="cyclin-G-associated kinase isoform X1"/>
    <property type="match status" value="1"/>
</dbReference>
<gene>
    <name evidence="38" type="ORF">BEMITA_LOCUS8642</name>
</gene>
<dbReference type="PROSITE" id="PS50076">
    <property type="entry name" value="DNAJ_2"/>
    <property type="match status" value="1"/>
</dbReference>
<comment type="catalytic activity">
    <reaction evidence="26">
        <text>L-seryl-[protein] + ATP = O-phospho-L-seryl-[protein] + ADP + H(+)</text>
        <dbReference type="Rhea" id="RHEA:17989"/>
        <dbReference type="Rhea" id="RHEA-COMP:9863"/>
        <dbReference type="Rhea" id="RHEA-COMP:11604"/>
        <dbReference type="ChEBI" id="CHEBI:15378"/>
        <dbReference type="ChEBI" id="CHEBI:29999"/>
        <dbReference type="ChEBI" id="CHEBI:30616"/>
        <dbReference type="ChEBI" id="CHEBI:83421"/>
        <dbReference type="ChEBI" id="CHEBI:456216"/>
        <dbReference type="EC" id="2.7.11.1"/>
    </reaction>
</comment>
<evidence type="ECO:0000256" key="1">
    <source>
        <dbReference type="ARBA" id="ARBA00004132"/>
    </source>
</evidence>
<dbReference type="SMART" id="SM00220">
    <property type="entry name" value="S_TKc"/>
    <property type="match status" value="1"/>
</dbReference>
<evidence type="ECO:0000256" key="15">
    <source>
        <dbReference type="ARBA" id="ARBA00022801"/>
    </source>
</evidence>
<keyword evidence="39" id="KW-1185">Reference proteome</keyword>
<evidence type="ECO:0000256" key="18">
    <source>
        <dbReference type="ARBA" id="ARBA00022949"/>
    </source>
</evidence>
<dbReference type="InterPro" id="IPR001623">
    <property type="entry name" value="DnaJ_domain"/>
</dbReference>
<evidence type="ECO:0000256" key="33">
    <source>
        <dbReference type="SAM" id="MobiDB-lite"/>
    </source>
</evidence>
<feature type="domain" description="C2 tensin-type" evidence="37">
    <location>
        <begin position="605"/>
        <end position="742"/>
    </location>
</feature>
<evidence type="ECO:0000256" key="22">
    <source>
        <dbReference type="ARBA" id="ARBA00023186"/>
    </source>
</evidence>
<dbReference type="InterPro" id="IPR029023">
    <property type="entry name" value="Tensin_phosphatase"/>
</dbReference>
<dbReference type="PROSITE" id="PS50011">
    <property type="entry name" value="PROTEIN_KINASE_DOM"/>
    <property type="match status" value="1"/>
</dbReference>
<dbReference type="PANTHER" id="PTHR22967">
    <property type="entry name" value="SERINE/THREONINE PROTEIN KINASE"/>
    <property type="match status" value="1"/>
</dbReference>
<evidence type="ECO:0000256" key="16">
    <source>
        <dbReference type="ARBA" id="ARBA00022840"/>
    </source>
</evidence>
<keyword evidence="20" id="KW-0333">Golgi apparatus</keyword>
<dbReference type="InterPro" id="IPR029021">
    <property type="entry name" value="Prot-tyrosine_phosphatase-like"/>
</dbReference>
<keyword evidence="15" id="KW-0378">Hydrolase</keyword>
<dbReference type="InterPro" id="IPR011009">
    <property type="entry name" value="Kinase-like_dom_sf"/>
</dbReference>
<evidence type="ECO:0000256" key="31">
    <source>
        <dbReference type="ARBA" id="ARBA00075670"/>
    </source>
</evidence>
<feature type="region of interest" description="Disordered" evidence="33">
    <location>
        <begin position="1018"/>
        <end position="1050"/>
    </location>
</feature>
<keyword evidence="9" id="KW-0723">Serine/threonine-protein kinase</keyword>
<keyword evidence="10" id="KW-0597">Phosphoprotein</keyword>
<protein>
    <recommendedName>
        <fullName evidence="30">Auxilin</fullName>
        <ecNumber evidence="6">2.7.11.1</ecNumber>
    </recommendedName>
    <alternativeName>
        <fullName evidence="29">Cyclin-G-associated kinase</fullName>
    </alternativeName>
    <alternativeName>
        <fullName evidence="32">DnaJ homolog subfamily C member 26</fullName>
    </alternativeName>
    <alternativeName>
        <fullName evidence="31">DnaJ homolog subfamily C member 6</fullName>
    </alternativeName>
</protein>
<dbReference type="GO" id="GO:0017124">
    <property type="term" value="F:SH3 domain binding"/>
    <property type="evidence" value="ECO:0007669"/>
    <property type="project" value="UniProtKB-KW"/>
</dbReference>
<keyword evidence="22" id="KW-0143">Chaperone</keyword>
<feature type="region of interest" description="Disordered" evidence="33">
    <location>
        <begin position="329"/>
        <end position="401"/>
    </location>
</feature>
<keyword evidence="11" id="KW-0808">Transferase</keyword>
<evidence type="ECO:0000256" key="4">
    <source>
        <dbReference type="ARBA" id="ARBA00004601"/>
    </source>
</evidence>
<dbReference type="Gene3D" id="1.10.510.10">
    <property type="entry name" value="Transferase(Phosphotransferase) domain 1"/>
    <property type="match status" value="1"/>
</dbReference>
<dbReference type="InterPro" id="IPR000719">
    <property type="entry name" value="Prot_kinase_dom"/>
</dbReference>
<keyword evidence="16" id="KW-0067">ATP-binding</keyword>
<keyword evidence="7" id="KW-0488">Methylation</keyword>
<dbReference type="GO" id="GO:0004674">
    <property type="term" value="F:protein serine/threonine kinase activity"/>
    <property type="evidence" value="ECO:0007669"/>
    <property type="project" value="UniProtKB-KW"/>
</dbReference>
<dbReference type="GO" id="GO:0005925">
    <property type="term" value="C:focal adhesion"/>
    <property type="evidence" value="ECO:0007669"/>
    <property type="project" value="UniProtKB-SubCell"/>
</dbReference>
<comment type="subunit">
    <text evidence="28">Forms a complex composed of HSPA8, CLTC and DNAJC6. Interacts with HSPA8/HSC70 in an ATP-dependent manner; this interaction stimulates the HSPA8's ATPase activity. Interacts with CLTC; this interaction produces a local change in heavy-chain contacts, creating a detectable global distortion of the clathrin coat. Interacts with AP2A2. Interacts with DNM1(GTP-bound form); this interaction allows clathrin-coated vesicle (CCV) formation at the plasma membrane.</text>
</comment>
<dbReference type="Proteomes" id="UP001152759">
    <property type="component" value="Chromosome 5"/>
</dbReference>
<evidence type="ECO:0000256" key="7">
    <source>
        <dbReference type="ARBA" id="ARBA00022481"/>
    </source>
</evidence>
<comment type="function">
    <text evidence="27">Associates with cyclin G and CDK5. Seems to act as an auxilin homolog that is involved in the uncoating of clathrin-coated vesicles by Hsc70 in non-neuronal cells. Expression oscillates slightly during the cell cycle, peaking at G1. May play a role in clathrin-mediated endocytosis and intracellular trafficking, and in the dynamics of clathrin assembly/disassembly.</text>
</comment>
<evidence type="ECO:0000256" key="11">
    <source>
        <dbReference type="ARBA" id="ARBA00022679"/>
    </source>
</evidence>
<dbReference type="Gene3D" id="1.10.287.110">
    <property type="entry name" value="DnaJ domain"/>
    <property type="match status" value="1"/>
</dbReference>
<evidence type="ECO:0000256" key="27">
    <source>
        <dbReference type="ARBA" id="ARBA00054326"/>
    </source>
</evidence>
<dbReference type="GO" id="GO:0072583">
    <property type="term" value="P:clathrin-dependent endocytosis"/>
    <property type="evidence" value="ECO:0007669"/>
    <property type="project" value="UniProtKB-ARBA"/>
</dbReference>
<dbReference type="SMART" id="SM01326">
    <property type="entry name" value="PTEN_C2"/>
    <property type="match status" value="1"/>
</dbReference>
<evidence type="ECO:0000256" key="32">
    <source>
        <dbReference type="ARBA" id="ARBA00076380"/>
    </source>
</evidence>
<dbReference type="SUPFAM" id="SSF46565">
    <property type="entry name" value="Chaperone J-domain"/>
    <property type="match status" value="1"/>
</dbReference>
<keyword evidence="23" id="KW-0131">Cell cycle</keyword>
<dbReference type="Gene3D" id="2.60.40.1110">
    <property type="match status" value="1"/>
</dbReference>
<keyword evidence="19" id="KW-0007">Acetylation</keyword>
<evidence type="ECO:0000256" key="28">
    <source>
        <dbReference type="ARBA" id="ARBA00064305"/>
    </source>
</evidence>
<dbReference type="PROSITE" id="PS00108">
    <property type="entry name" value="PROTEIN_KINASE_ST"/>
    <property type="match status" value="1"/>
</dbReference>
<keyword evidence="12" id="KW-0677">Repeat</keyword>
<evidence type="ECO:0000313" key="39">
    <source>
        <dbReference type="Proteomes" id="UP001152759"/>
    </source>
</evidence>
<evidence type="ECO:0000256" key="21">
    <source>
        <dbReference type="ARBA" id="ARBA00023036"/>
    </source>
</evidence>
<accession>A0A9P0AFV4</accession>
<evidence type="ECO:0000313" key="38">
    <source>
        <dbReference type="EMBL" id="CAH0389859.1"/>
    </source>
</evidence>
<dbReference type="InterPro" id="IPR035892">
    <property type="entry name" value="C2_domain_sf"/>
</dbReference>
<dbReference type="GO" id="GO:0045747">
    <property type="term" value="P:positive regulation of Notch signaling pathway"/>
    <property type="evidence" value="ECO:0007669"/>
    <property type="project" value="TreeGrafter"/>
</dbReference>
<evidence type="ECO:0000256" key="19">
    <source>
        <dbReference type="ARBA" id="ARBA00022990"/>
    </source>
</evidence>
<evidence type="ECO:0000256" key="8">
    <source>
        <dbReference type="ARBA" id="ARBA00022490"/>
    </source>
</evidence>
<evidence type="ECO:0000256" key="5">
    <source>
        <dbReference type="ARBA" id="ARBA00005490"/>
    </source>
</evidence>
<dbReference type="GO" id="GO:0035612">
    <property type="term" value="F:AP-2 adaptor complex binding"/>
    <property type="evidence" value="ECO:0007669"/>
    <property type="project" value="TreeGrafter"/>
</dbReference>
<dbReference type="Pfam" id="PF10409">
    <property type="entry name" value="PTEN_C2"/>
    <property type="match status" value="1"/>
</dbReference>
<evidence type="ECO:0000256" key="25">
    <source>
        <dbReference type="ARBA" id="ARBA00047899"/>
    </source>
</evidence>
<comment type="catalytic activity">
    <reaction evidence="25">
        <text>L-threonyl-[protein] + ATP = O-phospho-L-threonyl-[protein] + ADP + H(+)</text>
        <dbReference type="Rhea" id="RHEA:46608"/>
        <dbReference type="Rhea" id="RHEA-COMP:11060"/>
        <dbReference type="Rhea" id="RHEA-COMP:11605"/>
        <dbReference type="ChEBI" id="CHEBI:15378"/>
        <dbReference type="ChEBI" id="CHEBI:30013"/>
        <dbReference type="ChEBI" id="CHEBI:30616"/>
        <dbReference type="ChEBI" id="CHEBI:61977"/>
        <dbReference type="ChEBI" id="CHEBI:456216"/>
        <dbReference type="EC" id="2.7.11.1"/>
    </reaction>
</comment>
<evidence type="ECO:0000259" key="37">
    <source>
        <dbReference type="PROSITE" id="PS51182"/>
    </source>
</evidence>
<dbReference type="PANTHER" id="PTHR22967:SF105">
    <property type="entry name" value="CYCLIN-G-ASSOCIATED KINASE"/>
    <property type="match status" value="1"/>
</dbReference>
<evidence type="ECO:0000256" key="20">
    <source>
        <dbReference type="ARBA" id="ARBA00023034"/>
    </source>
</evidence>
<organism evidence="38 39">
    <name type="scientific">Bemisia tabaci</name>
    <name type="common">Sweetpotato whitefly</name>
    <name type="synonym">Aleurodes tabaci</name>
    <dbReference type="NCBI Taxonomy" id="7038"/>
    <lineage>
        <taxon>Eukaryota</taxon>
        <taxon>Metazoa</taxon>
        <taxon>Ecdysozoa</taxon>
        <taxon>Arthropoda</taxon>
        <taxon>Hexapoda</taxon>
        <taxon>Insecta</taxon>
        <taxon>Pterygota</taxon>
        <taxon>Neoptera</taxon>
        <taxon>Paraneoptera</taxon>
        <taxon>Hemiptera</taxon>
        <taxon>Sternorrhyncha</taxon>
        <taxon>Aleyrodoidea</taxon>
        <taxon>Aleyrodidae</taxon>
        <taxon>Aleyrodinae</taxon>
        <taxon>Bemisia</taxon>
    </lineage>
</organism>
<dbReference type="GO" id="GO:2000369">
    <property type="term" value="P:regulation of clathrin-dependent endocytosis"/>
    <property type="evidence" value="ECO:0007669"/>
    <property type="project" value="TreeGrafter"/>
</dbReference>
<keyword evidence="18" id="KW-0965">Cell junction</keyword>
<feature type="compositionally biased region" description="Pro residues" evidence="33">
    <location>
        <begin position="789"/>
        <end position="799"/>
    </location>
</feature>
<evidence type="ECO:0000256" key="14">
    <source>
        <dbReference type="ARBA" id="ARBA00022777"/>
    </source>
</evidence>
<dbReference type="GO" id="GO:0005794">
    <property type="term" value="C:Golgi apparatus"/>
    <property type="evidence" value="ECO:0007669"/>
    <property type="project" value="UniProtKB-SubCell"/>
</dbReference>
<keyword evidence="8" id="KW-0963">Cytoplasm</keyword>
<dbReference type="InterPro" id="IPR036869">
    <property type="entry name" value="J_dom_sf"/>
</dbReference>
<dbReference type="FunFam" id="3.90.190.10:FF:000255">
    <property type="entry name" value="putative tyrosine-protein phosphatase auxilin"/>
    <property type="match status" value="1"/>
</dbReference>
<dbReference type="EC" id="2.7.11.1" evidence="6"/>
<feature type="compositionally biased region" description="Basic and acidic residues" evidence="33">
    <location>
        <begin position="802"/>
        <end position="814"/>
    </location>
</feature>
<feature type="domain" description="Phosphatase tensin-type" evidence="36">
    <location>
        <begin position="427"/>
        <end position="599"/>
    </location>
</feature>
<feature type="region of interest" description="Disordered" evidence="33">
    <location>
        <begin position="830"/>
        <end position="857"/>
    </location>
</feature>
<evidence type="ECO:0000256" key="26">
    <source>
        <dbReference type="ARBA" id="ARBA00048679"/>
    </source>
</evidence>
<dbReference type="FunFam" id="2.60.40.1110:FF:000001">
    <property type="entry name" value="cyclin-G-associated kinase isoform X2"/>
    <property type="match status" value="1"/>
</dbReference>
<dbReference type="InterPro" id="IPR014020">
    <property type="entry name" value="Tensin_C2-dom"/>
</dbReference>
<keyword evidence="17" id="KW-0904">Protein phosphatase</keyword>
<comment type="similarity">
    <text evidence="5">Belongs to the protein kinase superfamily. AGC Ser/Thr protein kinase family. PKC subfamily.</text>
</comment>
<dbReference type="GO" id="GO:0005524">
    <property type="term" value="F:ATP binding"/>
    <property type="evidence" value="ECO:0007669"/>
    <property type="project" value="UniProtKB-KW"/>
</dbReference>
<dbReference type="FunFam" id="1.10.287.110:FF:000002">
    <property type="entry name" value="putative tyrosine-protein phosphatase auxilin isoform X2"/>
    <property type="match status" value="1"/>
</dbReference>
<evidence type="ECO:0000256" key="30">
    <source>
        <dbReference type="ARBA" id="ARBA00069335"/>
    </source>
</evidence>
<evidence type="ECO:0000256" key="13">
    <source>
        <dbReference type="ARBA" id="ARBA00022741"/>
    </source>
</evidence>
<feature type="compositionally biased region" description="Low complexity" evidence="33">
    <location>
        <begin position="843"/>
        <end position="854"/>
    </location>
</feature>
<dbReference type="EMBL" id="OU963866">
    <property type="protein sequence ID" value="CAH0389859.1"/>
    <property type="molecule type" value="Genomic_DNA"/>
</dbReference>
<evidence type="ECO:0000256" key="12">
    <source>
        <dbReference type="ARBA" id="ARBA00022737"/>
    </source>
</evidence>
<feature type="region of interest" description="Disordered" evidence="33">
    <location>
        <begin position="782"/>
        <end position="816"/>
    </location>
</feature>
<evidence type="ECO:0000256" key="2">
    <source>
        <dbReference type="ARBA" id="ARBA00004246"/>
    </source>
</evidence>
<dbReference type="Gene3D" id="3.90.190.10">
    <property type="entry name" value="Protein tyrosine phosphatase superfamily"/>
    <property type="match status" value="1"/>
</dbReference>
<keyword evidence="24" id="KW-0968">Cytoplasmic vesicle</keyword>
<name>A0A9P0AFV4_BEMTA</name>
<proteinExistence type="inferred from homology"/>
<evidence type="ECO:0000259" key="35">
    <source>
        <dbReference type="PROSITE" id="PS50076"/>
    </source>
</evidence>
<keyword evidence="21" id="KW-0729">SH3-binding</keyword>
<dbReference type="Pfam" id="PF00069">
    <property type="entry name" value="Pkinase"/>
    <property type="match status" value="1"/>
</dbReference>
<keyword evidence="13" id="KW-0547">Nucleotide-binding</keyword>
<dbReference type="SUPFAM" id="SSF52799">
    <property type="entry name" value="(Phosphotyrosine protein) phosphatases II"/>
    <property type="match status" value="1"/>
</dbReference>
<evidence type="ECO:0000256" key="24">
    <source>
        <dbReference type="ARBA" id="ARBA00023329"/>
    </source>
</evidence>
<comment type="subcellular location">
    <subcellularLocation>
        <location evidence="2">Cell junction</location>
        <location evidence="2">Focal adhesion</location>
    </subcellularLocation>
    <subcellularLocation>
        <location evidence="3">Cytoplasm</location>
        <location evidence="3">Perinuclear region</location>
    </subcellularLocation>
    <subcellularLocation>
        <location evidence="1">Cytoplasmic vesicle</location>
        <location evidence="1">Clathrin-coated vesicle</location>
    </subcellularLocation>
    <subcellularLocation>
        <location evidence="4">Golgi apparatus</location>
        <location evidence="4">trans-Golgi network</location>
    </subcellularLocation>
</comment>
<feature type="compositionally biased region" description="Pro residues" evidence="33">
    <location>
        <begin position="356"/>
        <end position="369"/>
    </location>
</feature>
<dbReference type="AlphaFoldDB" id="A0A9P0AFV4"/>
<keyword evidence="14" id="KW-0418">Kinase</keyword>